<accession>A0AAW1P3S1</accession>
<keyword evidence="2" id="KW-1185">Reference proteome</keyword>
<dbReference type="Proteomes" id="UP001489004">
    <property type="component" value="Unassembled WGS sequence"/>
</dbReference>
<sequence>MSRRDSLWTVVDKLPDNVEDWNVIEEVAISIDMPGAVAKLRQEVIKDGVPETAQLRVLVAKGWVNLDSARELPSEGDIHVKAVTGQGRTDTILQQVRSSYLKDQRDLPGLAVSTSQQPAELLAVIVGYAVGDSLSGQGEHMVVIDSYNLVISLMRHVQKVFGIRDSRSYKVDPYGASEGLKRPDALLFLSDILMFKFFAVTRGGGNRKAVSKKFDTSSQIDRLKILHTAIRVLTIVLQQTRHQLPANPLPLNTTMGYRHSTITYWADHVVKLVNWAAFENADGPTLTKVYQVLLQLPNDVLHGLVTLHFNNIVHRDVRAPNILEMPGDAHTQIDYEHSGFAEAVPPFHPLSRWPRRVQGVWQAVHQGG</sequence>
<dbReference type="AlphaFoldDB" id="A0AAW1P3S1"/>
<gene>
    <name evidence="1" type="ORF">WJX72_006724</name>
</gene>
<dbReference type="InterPro" id="IPR011009">
    <property type="entry name" value="Kinase-like_dom_sf"/>
</dbReference>
<dbReference type="SUPFAM" id="SSF56112">
    <property type="entry name" value="Protein kinase-like (PK-like)"/>
    <property type="match status" value="1"/>
</dbReference>
<evidence type="ECO:0000313" key="2">
    <source>
        <dbReference type="Proteomes" id="UP001489004"/>
    </source>
</evidence>
<name>A0AAW1P3S1_9CHLO</name>
<reference evidence="1 2" key="1">
    <citation type="journal article" date="2024" name="Nat. Commun.">
        <title>Phylogenomics reveals the evolutionary origins of lichenization in chlorophyte algae.</title>
        <authorList>
            <person name="Puginier C."/>
            <person name="Libourel C."/>
            <person name="Otte J."/>
            <person name="Skaloud P."/>
            <person name="Haon M."/>
            <person name="Grisel S."/>
            <person name="Petersen M."/>
            <person name="Berrin J.G."/>
            <person name="Delaux P.M."/>
            <person name="Dal Grande F."/>
            <person name="Keller J."/>
        </authorList>
    </citation>
    <scope>NUCLEOTIDE SEQUENCE [LARGE SCALE GENOMIC DNA]</scope>
    <source>
        <strain evidence="1 2">SAG 2043</strain>
    </source>
</reference>
<evidence type="ECO:0000313" key="1">
    <source>
        <dbReference type="EMBL" id="KAK9803942.1"/>
    </source>
</evidence>
<dbReference type="EMBL" id="JALJOR010000019">
    <property type="protein sequence ID" value="KAK9803942.1"/>
    <property type="molecule type" value="Genomic_DNA"/>
</dbReference>
<protein>
    <recommendedName>
        <fullName evidence="3">Protein kinase domain-containing protein</fullName>
    </recommendedName>
</protein>
<organism evidence="1 2">
    <name type="scientific">[Myrmecia] bisecta</name>
    <dbReference type="NCBI Taxonomy" id="41462"/>
    <lineage>
        <taxon>Eukaryota</taxon>
        <taxon>Viridiplantae</taxon>
        <taxon>Chlorophyta</taxon>
        <taxon>core chlorophytes</taxon>
        <taxon>Trebouxiophyceae</taxon>
        <taxon>Trebouxiales</taxon>
        <taxon>Trebouxiaceae</taxon>
        <taxon>Myrmecia</taxon>
    </lineage>
</organism>
<proteinExistence type="predicted"/>
<evidence type="ECO:0008006" key="3">
    <source>
        <dbReference type="Google" id="ProtNLM"/>
    </source>
</evidence>
<comment type="caution">
    <text evidence="1">The sequence shown here is derived from an EMBL/GenBank/DDBJ whole genome shotgun (WGS) entry which is preliminary data.</text>
</comment>